<gene>
    <name evidence="7" type="ORF">QCA50_002698</name>
</gene>
<dbReference type="InterPro" id="IPR011011">
    <property type="entry name" value="Znf_FYVE_PHD"/>
</dbReference>
<keyword evidence="8" id="KW-1185">Reference proteome</keyword>
<dbReference type="PANTHER" id="PTHR47636">
    <property type="entry name" value="TRANSCRIPTIONAL REGULATORY PROTEIN RCO1"/>
    <property type="match status" value="1"/>
</dbReference>
<dbReference type="PROSITE" id="PS01359">
    <property type="entry name" value="ZF_PHD_1"/>
    <property type="match status" value="1"/>
</dbReference>
<keyword evidence="2 4" id="KW-0863">Zinc-finger</keyword>
<feature type="domain" description="PHD-type" evidence="6">
    <location>
        <begin position="210"/>
        <end position="261"/>
    </location>
</feature>
<accession>A0AAW0GT60</accession>
<feature type="compositionally biased region" description="Low complexity" evidence="5">
    <location>
        <begin position="100"/>
        <end position="111"/>
    </location>
</feature>
<evidence type="ECO:0000256" key="3">
    <source>
        <dbReference type="ARBA" id="ARBA00022833"/>
    </source>
</evidence>
<dbReference type="InterPro" id="IPR019787">
    <property type="entry name" value="Znf_PHD-finger"/>
</dbReference>
<evidence type="ECO:0000256" key="4">
    <source>
        <dbReference type="PROSITE-ProRule" id="PRU00146"/>
    </source>
</evidence>
<dbReference type="Gene3D" id="3.30.40.10">
    <property type="entry name" value="Zinc/RING finger domain, C3HC4 (zinc finger)"/>
    <property type="match status" value="2"/>
</dbReference>
<dbReference type="Proteomes" id="UP001385951">
    <property type="component" value="Unassembled WGS sequence"/>
</dbReference>
<dbReference type="InterPro" id="IPR019786">
    <property type="entry name" value="Zinc_finger_PHD-type_CS"/>
</dbReference>
<dbReference type="InterPro" id="IPR001965">
    <property type="entry name" value="Znf_PHD"/>
</dbReference>
<dbReference type="PANTHER" id="PTHR47636:SF1">
    <property type="entry name" value="TRANSCRIPTIONAL REGULATORY PROTEIN RCO1"/>
    <property type="match status" value="1"/>
</dbReference>
<keyword evidence="1" id="KW-0479">Metal-binding</keyword>
<evidence type="ECO:0000313" key="7">
    <source>
        <dbReference type="EMBL" id="KAK7693132.1"/>
    </source>
</evidence>
<dbReference type="PROSITE" id="PS50016">
    <property type="entry name" value="ZF_PHD_2"/>
    <property type="match status" value="1"/>
</dbReference>
<comment type="caution">
    <text evidence="7">The sequence shown here is derived from an EMBL/GenBank/DDBJ whole genome shotgun (WGS) entry which is preliminary data.</text>
</comment>
<evidence type="ECO:0000313" key="8">
    <source>
        <dbReference type="Proteomes" id="UP001385951"/>
    </source>
</evidence>
<protein>
    <recommendedName>
        <fullName evidence="6">PHD-type domain-containing protein</fullName>
    </recommendedName>
</protein>
<dbReference type="InterPro" id="IPR013083">
    <property type="entry name" value="Znf_RING/FYVE/PHD"/>
</dbReference>
<dbReference type="Pfam" id="PF00628">
    <property type="entry name" value="PHD"/>
    <property type="match status" value="2"/>
</dbReference>
<evidence type="ECO:0000256" key="1">
    <source>
        <dbReference type="ARBA" id="ARBA00022723"/>
    </source>
</evidence>
<dbReference type="SMART" id="SM00249">
    <property type="entry name" value="PHD"/>
    <property type="match status" value="2"/>
</dbReference>
<dbReference type="CDD" id="cd15534">
    <property type="entry name" value="PHD2_PHF12_Rco1"/>
    <property type="match status" value="1"/>
</dbReference>
<dbReference type="InterPro" id="IPR052819">
    <property type="entry name" value="Chromatin_regulatory_protein"/>
</dbReference>
<feature type="region of interest" description="Disordered" evidence="5">
    <location>
        <begin position="36"/>
        <end position="118"/>
    </location>
</feature>
<dbReference type="GO" id="GO:0032221">
    <property type="term" value="C:Rpd3S complex"/>
    <property type="evidence" value="ECO:0007669"/>
    <property type="project" value="TreeGrafter"/>
</dbReference>
<keyword evidence="3" id="KW-0862">Zinc</keyword>
<dbReference type="SUPFAM" id="SSF57903">
    <property type="entry name" value="FYVE/PHD zinc finger"/>
    <property type="match status" value="2"/>
</dbReference>
<feature type="compositionally biased region" description="Basic and acidic residues" evidence="5">
    <location>
        <begin position="173"/>
        <end position="185"/>
    </location>
</feature>
<name>A0AAW0GT60_9APHY</name>
<dbReference type="GO" id="GO:0006357">
    <property type="term" value="P:regulation of transcription by RNA polymerase II"/>
    <property type="evidence" value="ECO:0007669"/>
    <property type="project" value="TreeGrafter"/>
</dbReference>
<reference evidence="7 8" key="1">
    <citation type="submission" date="2022-09" db="EMBL/GenBank/DDBJ databases">
        <authorList>
            <person name="Palmer J.M."/>
        </authorList>
    </citation>
    <scope>NUCLEOTIDE SEQUENCE [LARGE SCALE GENOMIC DNA]</scope>
    <source>
        <strain evidence="7 8">DSM 7382</strain>
    </source>
</reference>
<proteinExistence type="predicted"/>
<organism evidence="7 8">
    <name type="scientific">Cerrena zonata</name>
    <dbReference type="NCBI Taxonomy" id="2478898"/>
    <lineage>
        <taxon>Eukaryota</taxon>
        <taxon>Fungi</taxon>
        <taxon>Dikarya</taxon>
        <taxon>Basidiomycota</taxon>
        <taxon>Agaricomycotina</taxon>
        <taxon>Agaricomycetes</taxon>
        <taxon>Polyporales</taxon>
        <taxon>Cerrenaceae</taxon>
        <taxon>Cerrena</taxon>
    </lineage>
</organism>
<evidence type="ECO:0000259" key="6">
    <source>
        <dbReference type="PROSITE" id="PS50016"/>
    </source>
</evidence>
<dbReference type="GO" id="GO:0008270">
    <property type="term" value="F:zinc ion binding"/>
    <property type="evidence" value="ECO:0007669"/>
    <property type="project" value="UniProtKB-KW"/>
</dbReference>
<feature type="region of interest" description="Disordered" evidence="5">
    <location>
        <begin position="164"/>
        <end position="185"/>
    </location>
</feature>
<sequence length="468" mass="50833">MASVEGVPACLLATVPVVQPPHLEGDPSLATEILPGPPSLQSIQQGVARKDHKKSGPAFSYLPVSDPGTTYGGHMVSPLAPAPNEVDGPRRKRARLDKNSASSRAQRASARNLAVGAPSEAPLPLESVASSSQVIPDSDPLTAIPDSEDVVMSRANSIPLLEANTSTVSAKRSGKDKGKEKDRDVGARVKEEVMPVVLHSYETSPALPNEDHCSACRSLGSLVYCDGCPRAYHLWCLNPPMEATDLPEGDSRWFCPACTRRQNPPLKPLSSLKFMAPLISQVQNVLPAEYQLPQEVRTFFKDVGTGPKGTYVDTSEIKPPRLNRHGQLEDREPYRLKDRNGEPVLCFNCGKSALPPDVAAAAPAAKRARRSTSVLPSTSDSSGRMMISCDYCHLNWHLDCVDPPLAYMPPWGKKWMCPNHADQILKPKKRIPRQVAPIDVTKPGQWNNGNIEIIHPESSHMIPTKGCC</sequence>
<dbReference type="EMBL" id="JASBNA010000003">
    <property type="protein sequence ID" value="KAK7693132.1"/>
    <property type="molecule type" value="Genomic_DNA"/>
</dbReference>
<evidence type="ECO:0000256" key="5">
    <source>
        <dbReference type="SAM" id="MobiDB-lite"/>
    </source>
</evidence>
<evidence type="ECO:0000256" key="2">
    <source>
        <dbReference type="ARBA" id="ARBA00022771"/>
    </source>
</evidence>
<dbReference type="AlphaFoldDB" id="A0AAW0GT60"/>